<feature type="compositionally biased region" description="Polar residues" evidence="7">
    <location>
        <begin position="726"/>
        <end position="735"/>
    </location>
</feature>
<feature type="compositionally biased region" description="Low complexity" evidence="7">
    <location>
        <begin position="510"/>
        <end position="559"/>
    </location>
</feature>
<dbReference type="GO" id="GO:0000981">
    <property type="term" value="F:DNA-binding transcription factor activity, RNA polymerase II-specific"/>
    <property type="evidence" value="ECO:0007669"/>
    <property type="project" value="TreeGrafter"/>
</dbReference>
<protein>
    <submittedName>
        <fullName evidence="10">Fork head protein</fullName>
    </submittedName>
</protein>
<feature type="region of interest" description="Disordered" evidence="7">
    <location>
        <begin position="262"/>
        <end position="282"/>
    </location>
</feature>
<dbReference type="SUPFAM" id="SSF49879">
    <property type="entry name" value="SMAD/FHA domain"/>
    <property type="match status" value="1"/>
</dbReference>
<dbReference type="InterPro" id="IPR001766">
    <property type="entry name" value="Fork_head_dom"/>
</dbReference>
<keyword evidence="3 6" id="KW-0238">DNA-binding</keyword>
<keyword evidence="5 6" id="KW-0539">Nucleus</keyword>
<reference evidence="10 11" key="1">
    <citation type="journal article" date="2012" name="Eukaryot. Cell">
        <title>Draft genome sequence of Wickerhamomyces ciferrii NRRL Y-1031 F-60-10.</title>
        <authorList>
            <person name="Schneider J."/>
            <person name="Andrea H."/>
            <person name="Blom J."/>
            <person name="Jaenicke S."/>
            <person name="Ruckert C."/>
            <person name="Schorsch C."/>
            <person name="Szczepanowski R."/>
            <person name="Farwick M."/>
            <person name="Goesmann A."/>
            <person name="Puhler A."/>
            <person name="Schaffer S."/>
            <person name="Tauch A."/>
            <person name="Kohler T."/>
            <person name="Brinkrolf K."/>
        </authorList>
    </citation>
    <scope>NUCLEOTIDE SEQUENCE [LARGE SCALE GENOMIC DNA]</scope>
    <source>
        <strain evidence="11">ATCC 14091 / BCRC 22168 / CBS 111 / JCM 3599 / NBRC 0793 / NRRL Y-1031 F-60-10</strain>
    </source>
</reference>
<feature type="compositionally biased region" description="Low complexity" evidence="7">
    <location>
        <begin position="479"/>
        <end position="498"/>
    </location>
</feature>
<feature type="region of interest" description="Disordered" evidence="7">
    <location>
        <begin position="209"/>
        <end position="229"/>
    </location>
</feature>
<dbReference type="CDD" id="cd00059">
    <property type="entry name" value="FH_FOX"/>
    <property type="match status" value="1"/>
</dbReference>
<organism evidence="10 11">
    <name type="scientific">Wickerhamomyces ciferrii (strain ATCC 14091 / BCRC 22168 / CBS 111 / JCM 3599 / NBRC 0793 / NRRL Y-1031 F-60-10)</name>
    <name type="common">Yeast</name>
    <name type="synonym">Pichia ciferrii</name>
    <dbReference type="NCBI Taxonomy" id="1206466"/>
    <lineage>
        <taxon>Eukaryota</taxon>
        <taxon>Fungi</taxon>
        <taxon>Dikarya</taxon>
        <taxon>Ascomycota</taxon>
        <taxon>Saccharomycotina</taxon>
        <taxon>Saccharomycetes</taxon>
        <taxon>Phaffomycetales</taxon>
        <taxon>Wickerhamomycetaceae</taxon>
        <taxon>Wickerhamomyces</taxon>
    </lineage>
</organism>
<dbReference type="SMART" id="SM00339">
    <property type="entry name" value="FH"/>
    <property type="match status" value="1"/>
</dbReference>
<dbReference type="PANTHER" id="PTHR45881:SF1">
    <property type="entry name" value="FORK HEAD PROTEIN HOMOLOG 2"/>
    <property type="match status" value="1"/>
</dbReference>
<evidence type="ECO:0000256" key="2">
    <source>
        <dbReference type="ARBA" id="ARBA00023015"/>
    </source>
</evidence>
<feature type="region of interest" description="Disordered" evidence="7">
    <location>
        <begin position="413"/>
        <end position="457"/>
    </location>
</feature>
<evidence type="ECO:0000256" key="7">
    <source>
        <dbReference type="SAM" id="MobiDB-lite"/>
    </source>
</evidence>
<evidence type="ECO:0000256" key="1">
    <source>
        <dbReference type="ARBA" id="ARBA00004123"/>
    </source>
</evidence>
<evidence type="ECO:0000256" key="6">
    <source>
        <dbReference type="PROSITE-ProRule" id="PRU00089"/>
    </source>
</evidence>
<dbReference type="InterPro" id="IPR018122">
    <property type="entry name" value="TF_fork_head_CS_1"/>
</dbReference>
<gene>
    <name evidence="10" type="ORF">BN7_2053</name>
</gene>
<dbReference type="InterPro" id="IPR036390">
    <property type="entry name" value="WH_DNA-bd_sf"/>
</dbReference>
<dbReference type="EMBL" id="CAIF01000047">
    <property type="protein sequence ID" value="CCH42509.1"/>
    <property type="molecule type" value="Genomic_DNA"/>
</dbReference>
<accession>K0KMA2</accession>
<keyword evidence="2" id="KW-0805">Transcription regulation</keyword>
<dbReference type="InterPro" id="IPR000253">
    <property type="entry name" value="FHA_dom"/>
</dbReference>
<dbReference type="PRINTS" id="PR00053">
    <property type="entry name" value="FORKHEAD"/>
</dbReference>
<comment type="caution">
    <text evidence="10">The sequence shown here is derived from an EMBL/GenBank/DDBJ whole genome shotgun (WGS) entry which is preliminary data.</text>
</comment>
<dbReference type="Gene3D" id="2.60.200.20">
    <property type="match status" value="1"/>
</dbReference>
<dbReference type="Pfam" id="PF00250">
    <property type="entry name" value="Forkhead"/>
    <property type="match status" value="1"/>
</dbReference>
<evidence type="ECO:0000256" key="3">
    <source>
        <dbReference type="ARBA" id="ARBA00023125"/>
    </source>
</evidence>
<dbReference type="PROSITE" id="PS50006">
    <property type="entry name" value="FHA_DOMAIN"/>
    <property type="match status" value="1"/>
</dbReference>
<dbReference type="PROSITE" id="PS50039">
    <property type="entry name" value="FORK_HEAD_3"/>
    <property type="match status" value="1"/>
</dbReference>
<dbReference type="GO" id="GO:0000978">
    <property type="term" value="F:RNA polymerase II cis-regulatory region sequence-specific DNA binding"/>
    <property type="evidence" value="ECO:0007669"/>
    <property type="project" value="TreeGrafter"/>
</dbReference>
<dbReference type="FunCoup" id="K0KMA2">
    <property type="interactions" value="2067"/>
</dbReference>
<dbReference type="CDD" id="cd22701">
    <property type="entry name" value="FHA_FKH1-like"/>
    <property type="match status" value="1"/>
</dbReference>
<dbReference type="Proteomes" id="UP000009328">
    <property type="component" value="Unassembled WGS sequence"/>
</dbReference>
<feature type="compositionally biased region" description="Polar residues" evidence="7">
    <location>
        <begin position="499"/>
        <end position="509"/>
    </location>
</feature>
<feature type="domain" description="FHA" evidence="8">
    <location>
        <begin position="78"/>
        <end position="143"/>
    </location>
</feature>
<feature type="compositionally biased region" description="Low complexity" evidence="7">
    <location>
        <begin position="422"/>
        <end position="444"/>
    </location>
</feature>
<evidence type="ECO:0000313" key="11">
    <source>
        <dbReference type="Proteomes" id="UP000009328"/>
    </source>
</evidence>
<feature type="compositionally biased region" description="Low complexity" evidence="7">
    <location>
        <begin position="655"/>
        <end position="709"/>
    </location>
</feature>
<evidence type="ECO:0000259" key="9">
    <source>
        <dbReference type="PROSITE" id="PS50039"/>
    </source>
</evidence>
<keyword evidence="4" id="KW-0804">Transcription</keyword>
<evidence type="ECO:0000313" key="10">
    <source>
        <dbReference type="EMBL" id="CCH42509.1"/>
    </source>
</evidence>
<dbReference type="PROSITE" id="PS00658">
    <property type="entry name" value="FORK_HEAD_2"/>
    <property type="match status" value="1"/>
</dbReference>
<feature type="compositionally biased region" description="Polar residues" evidence="7">
    <location>
        <begin position="445"/>
        <end position="457"/>
    </location>
</feature>
<dbReference type="InterPro" id="IPR030456">
    <property type="entry name" value="TF_fork_head_CS_2"/>
</dbReference>
<dbReference type="AlphaFoldDB" id="K0KMA2"/>
<comment type="subcellular location">
    <subcellularLocation>
        <location evidence="1 6">Nucleus</location>
    </subcellularLocation>
</comment>
<dbReference type="STRING" id="1206466.K0KMA2"/>
<dbReference type="SUPFAM" id="SSF46785">
    <property type="entry name" value="Winged helix' DNA-binding domain"/>
    <property type="match status" value="1"/>
</dbReference>
<keyword evidence="11" id="KW-1185">Reference proteome</keyword>
<dbReference type="SMART" id="SM00240">
    <property type="entry name" value="FHA"/>
    <property type="match status" value="1"/>
</dbReference>
<dbReference type="Pfam" id="PF00498">
    <property type="entry name" value="FHA"/>
    <property type="match status" value="1"/>
</dbReference>
<sequence>MSDINNKKRSADDLVDNLALYTDPNELINAVISVLAVPENKTVVAENFANDKNQATEVQAYAKIAGNNWTFYVKALSVSIGRNTEPTNTLTSSQNDPNLVDIDLGPAKVVSRHHATMNYNFETRIWELKVPGRNGAKIDGVRIPCGPTAPASPLHSGAVVDIGGTQMMFILPDAQPKINPSVLQAISSKLPKPKNKRLSVMSGGLNTSTFNHNNNNNTNTSNGGLDNNFGSTSLPTTSATTGFGTSNLKGFQMYNNVDSDNESLNGGGFNKDNDLSKDESRDIKPPYSYATMITQAILSNSDGVLSLSEIYDWISSRYAYYRFSKSGWQNSIRHNLSLNKAFEKVPRRANEPGKGMKWQISDSYKSEFMKKFQNGSLSKVRRGSSVSRQLQLHLAMHNDLPASQATRRKIPSQLPNNAIQFTNTPPTTASSSSINGIPSSTGSTLPTSVPSTSASNSRGDALSFMVAAATSQQPTYGYQQGQSNQSQPQQSSISLQNQYQNQHQRGTSDPQQQQFYLPPQLPPLQQQQIPQPSTTSTSTTSSQQIPTQQHQPPSTSFPTGSTNGSNNPIIRQSVIDTPGTNNTSLDEGKDSQPNTQLSSPLKNEKTPIKNYYNEEGFYNEQDESNISPSRRYVKAVEAYTPDRGAKPSTNIGIESQSNSNINSRNNSTTTLNNGNGPSNNNNNNTNNSGNHNHNNNGNGQISNNGNPNLQSSPALWNFVQFSTPLQPKEQTTPTKNGNNLNNNNESPLIMRQKVKDLGDLNNVDLAKGFKKE</sequence>
<dbReference type="HOGENOM" id="CLU_007090_2_0_1"/>
<evidence type="ECO:0000256" key="5">
    <source>
        <dbReference type="ARBA" id="ARBA00023242"/>
    </source>
</evidence>
<dbReference type="InterPro" id="IPR008984">
    <property type="entry name" value="SMAD_FHA_dom_sf"/>
</dbReference>
<evidence type="ECO:0000259" key="8">
    <source>
        <dbReference type="PROSITE" id="PS50006"/>
    </source>
</evidence>
<dbReference type="GO" id="GO:2000221">
    <property type="term" value="P:negative regulation of pseudohyphal growth"/>
    <property type="evidence" value="ECO:0007669"/>
    <property type="project" value="UniProtKB-ARBA"/>
</dbReference>
<feature type="domain" description="Fork-head" evidence="9">
    <location>
        <begin position="284"/>
        <end position="382"/>
    </location>
</feature>
<dbReference type="InterPro" id="IPR036388">
    <property type="entry name" value="WH-like_DNA-bd_sf"/>
</dbReference>
<dbReference type="PANTHER" id="PTHR45881">
    <property type="entry name" value="CHECKPOINT SUPPRESSOR 1-LIKE, ISOFORM A-RELATED"/>
    <property type="match status" value="1"/>
</dbReference>
<dbReference type="eggNOG" id="KOG2294">
    <property type="taxonomic scope" value="Eukaryota"/>
</dbReference>
<dbReference type="GO" id="GO:0005634">
    <property type="term" value="C:nucleus"/>
    <property type="evidence" value="ECO:0007669"/>
    <property type="project" value="UniProtKB-SubCell"/>
</dbReference>
<feature type="region of interest" description="Disordered" evidence="7">
    <location>
        <begin position="640"/>
        <end position="712"/>
    </location>
</feature>
<dbReference type="Gene3D" id="1.10.10.10">
    <property type="entry name" value="Winged helix-like DNA-binding domain superfamily/Winged helix DNA-binding domain"/>
    <property type="match status" value="1"/>
</dbReference>
<feature type="compositionally biased region" description="Low complexity" evidence="7">
    <location>
        <begin position="209"/>
        <end position="228"/>
    </location>
</feature>
<dbReference type="PROSITE" id="PS00657">
    <property type="entry name" value="FORK_HEAD_1"/>
    <property type="match status" value="1"/>
</dbReference>
<feature type="compositionally biased region" description="Polar residues" evidence="7">
    <location>
        <begin position="560"/>
        <end position="601"/>
    </location>
</feature>
<name>K0KMA2_WICCF</name>
<proteinExistence type="predicted"/>
<dbReference type="FunFam" id="1.10.10.10:FF:000030">
    <property type="entry name" value="Forkhead box protein K2"/>
    <property type="match status" value="1"/>
</dbReference>
<feature type="DNA-binding region" description="Fork-head" evidence="6">
    <location>
        <begin position="284"/>
        <end position="382"/>
    </location>
</feature>
<evidence type="ECO:0000256" key="4">
    <source>
        <dbReference type="ARBA" id="ARBA00023163"/>
    </source>
</evidence>
<feature type="region of interest" description="Disordered" evidence="7">
    <location>
        <begin position="475"/>
        <end position="607"/>
    </location>
</feature>
<dbReference type="InParanoid" id="K0KMA2"/>
<feature type="region of interest" description="Disordered" evidence="7">
    <location>
        <begin position="726"/>
        <end position="746"/>
    </location>
</feature>
<feature type="compositionally biased region" description="Basic and acidic residues" evidence="7">
    <location>
        <begin position="271"/>
        <end position="282"/>
    </location>
</feature>